<feature type="compositionally biased region" description="Basic and acidic residues" evidence="1">
    <location>
        <begin position="507"/>
        <end position="526"/>
    </location>
</feature>
<feature type="compositionally biased region" description="Basic and acidic residues" evidence="1">
    <location>
        <begin position="264"/>
        <end position="280"/>
    </location>
</feature>
<organism evidence="2 3">
    <name type="scientific">Truncatella angustata</name>
    <dbReference type="NCBI Taxonomy" id="152316"/>
    <lineage>
        <taxon>Eukaryota</taxon>
        <taxon>Fungi</taxon>
        <taxon>Dikarya</taxon>
        <taxon>Ascomycota</taxon>
        <taxon>Pezizomycotina</taxon>
        <taxon>Sordariomycetes</taxon>
        <taxon>Xylariomycetidae</taxon>
        <taxon>Amphisphaeriales</taxon>
        <taxon>Sporocadaceae</taxon>
        <taxon>Truncatella</taxon>
    </lineage>
</organism>
<feature type="region of interest" description="Disordered" evidence="1">
    <location>
        <begin position="253"/>
        <end position="363"/>
    </location>
</feature>
<proteinExistence type="predicted"/>
<feature type="compositionally biased region" description="Basic and acidic residues" evidence="1">
    <location>
        <begin position="150"/>
        <end position="175"/>
    </location>
</feature>
<feature type="region of interest" description="Disordered" evidence="1">
    <location>
        <begin position="141"/>
        <end position="221"/>
    </location>
</feature>
<evidence type="ECO:0000313" key="2">
    <source>
        <dbReference type="EMBL" id="KAH6653744.1"/>
    </source>
</evidence>
<comment type="caution">
    <text evidence="2">The sequence shown here is derived from an EMBL/GenBank/DDBJ whole genome shotgun (WGS) entry which is preliminary data.</text>
</comment>
<accession>A0A9P8UK87</accession>
<dbReference type="AlphaFoldDB" id="A0A9P8UK87"/>
<feature type="region of interest" description="Disordered" evidence="1">
    <location>
        <begin position="1"/>
        <end position="51"/>
    </location>
</feature>
<name>A0A9P8UK87_9PEZI</name>
<reference evidence="2" key="1">
    <citation type="journal article" date="2021" name="Nat. Commun.">
        <title>Genetic determinants of endophytism in the Arabidopsis root mycobiome.</title>
        <authorList>
            <person name="Mesny F."/>
            <person name="Miyauchi S."/>
            <person name="Thiergart T."/>
            <person name="Pickel B."/>
            <person name="Atanasova L."/>
            <person name="Karlsson M."/>
            <person name="Huettel B."/>
            <person name="Barry K.W."/>
            <person name="Haridas S."/>
            <person name="Chen C."/>
            <person name="Bauer D."/>
            <person name="Andreopoulos W."/>
            <person name="Pangilinan J."/>
            <person name="LaButti K."/>
            <person name="Riley R."/>
            <person name="Lipzen A."/>
            <person name="Clum A."/>
            <person name="Drula E."/>
            <person name="Henrissat B."/>
            <person name="Kohler A."/>
            <person name="Grigoriev I.V."/>
            <person name="Martin F.M."/>
            <person name="Hacquard S."/>
        </authorList>
    </citation>
    <scope>NUCLEOTIDE SEQUENCE</scope>
    <source>
        <strain evidence="2">MPI-SDFR-AT-0073</strain>
    </source>
</reference>
<feature type="compositionally biased region" description="Low complexity" evidence="1">
    <location>
        <begin position="253"/>
        <end position="262"/>
    </location>
</feature>
<protein>
    <submittedName>
        <fullName evidence="2">Uncharacterized protein</fullName>
    </submittedName>
</protein>
<dbReference type="RefSeq" id="XP_045958014.1">
    <property type="nucleotide sequence ID" value="XM_046108802.1"/>
</dbReference>
<gene>
    <name evidence="2" type="ORF">BKA67DRAFT_676275</name>
</gene>
<evidence type="ECO:0000256" key="1">
    <source>
        <dbReference type="SAM" id="MobiDB-lite"/>
    </source>
</evidence>
<dbReference type="Proteomes" id="UP000758603">
    <property type="component" value="Unassembled WGS sequence"/>
</dbReference>
<dbReference type="EMBL" id="JAGPXC010000004">
    <property type="protein sequence ID" value="KAH6653744.1"/>
    <property type="molecule type" value="Genomic_DNA"/>
</dbReference>
<dbReference type="GeneID" id="70137693"/>
<feature type="compositionally biased region" description="Polar residues" evidence="1">
    <location>
        <begin position="179"/>
        <end position="195"/>
    </location>
</feature>
<evidence type="ECO:0000313" key="3">
    <source>
        <dbReference type="Proteomes" id="UP000758603"/>
    </source>
</evidence>
<sequence length="553" mass="61085">MSQDTPYWDDHESDEDHETGENDKLESTLTRAPSQHHHRLRTPPPQRTKTPGQRLVLAAGTMLEATSFYSTPEFEGHYVQWAALHDDMQQRLDPVIFLRLWATSDLALSVLGHAMPILSNEVIDLMHLGLVWDGDHVSTPVASKPCQQRHPLEGNNSKDRNGQPHENQHDNRFRGNDGTGNHSDTYSQAEDTATENAVKPGFPVTPAHHGLGENNSEPVSAQMEKWISTQVQSKHVMDIAKEALHLWIDNTANLPATPATPTSVKRERDDSSSSSDDKLDFCVSDGSSKKYGQPANEENAKGLEETSLARPSKANSILATPCSAPFPPRSDIESPVASQETRSEEHITDKQPMSPVSTHRTDRQAREENITGMEFLRDISPSSSLRTVSEAFECDGLGEGVESNTLGLSGDKPSTSSTEYLPKGPTDQHDHEARPDRFGKDHGPHRAPDDILMGWLSSHTFSCLPSAVELADLQQDTGLEKHEITTWVAAIRQENLHTGAAEDEAMDLDHEPHNSKGEEGDRKIMEEVEVALTEAEENMGPQPDIRVPGTDRL</sequence>
<feature type="compositionally biased region" description="Polar residues" evidence="1">
    <location>
        <begin position="402"/>
        <end position="419"/>
    </location>
</feature>
<keyword evidence="3" id="KW-1185">Reference proteome</keyword>
<feature type="region of interest" description="Disordered" evidence="1">
    <location>
        <begin position="397"/>
        <end position="445"/>
    </location>
</feature>
<feature type="compositionally biased region" description="Basic and acidic residues" evidence="1">
    <location>
        <begin position="426"/>
        <end position="445"/>
    </location>
</feature>
<feature type="region of interest" description="Disordered" evidence="1">
    <location>
        <begin position="503"/>
        <end position="553"/>
    </location>
</feature>